<evidence type="ECO:0000313" key="1">
    <source>
        <dbReference type="EMBL" id="RVW85405.1"/>
    </source>
</evidence>
<organism evidence="1 2">
    <name type="scientific">Vitis vinifera</name>
    <name type="common">Grape</name>
    <dbReference type="NCBI Taxonomy" id="29760"/>
    <lineage>
        <taxon>Eukaryota</taxon>
        <taxon>Viridiplantae</taxon>
        <taxon>Streptophyta</taxon>
        <taxon>Embryophyta</taxon>
        <taxon>Tracheophyta</taxon>
        <taxon>Spermatophyta</taxon>
        <taxon>Magnoliopsida</taxon>
        <taxon>eudicotyledons</taxon>
        <taxon>Gunneridae</taxon>
        <taxon>Pentapetalae</taxon>
        <taxon>rosids</taxon>
        <taxon>Vitales</taxon>
        <taxon>Vitaceae</taxon>
        <taxon>Viteae</taxon>
        <taxon>Vitis</taxon>
    </lineage>
</organism>
<proteinExistence type="predicted"/>
<accession>A0A438HLM8</accession>
<gene>
    <name evidence="1" type="ORF">CK203_039003</name>
</gene>
<evidence type="ECO:0000313" key="2">
    <source>
        <dbReference type="Proteomes" id="UP000288805"/>
    </source>
</evidence>
<reference evidence="1 2" key="1">
    <citation type="journal article" date="2018" name="PLoS Genet.">
        <title>Population sequencing reveals clonal diversity and ancestral inbreeding in the grapevine cultivar Chardonnay.</title>
        <authorList>
            <person name="Roach M.J."/>
            <person name="Johnson D.L."/>
            <person name="Bohlmann J."/>
            <person name="van Vuuren H.J."/>
            <person name="Jones S.J."/>
            <person name="Pretorius I.S."/>
            <person name="Schmidt S.A."/>
            <person name="Borneman A.R."/>
        </authorList>
    </citation>
    <scope>NUCLEOTIDE SEQUENCE [LARGE SCALE GENOMIC DNA]</scope>
    <source>
        <strain evidence="2">cv. Chardonnay</strain>
        <tissue evidence="1">Leaf</tissue>
    </source>
</reference>
<sequence>MPSSSDQTPNFNLNTQLPSVVDKPLIALNITTQINEKLTPSTFSQWCAQFEALIIGYDLLNYVEGTIRCPYSAATPTDELHKTHWVR</sequence>
<dbReference type="AlphaFoldDB" id="A0A438HLM8"/>
<protein>
    <recommendedName>
        <fullName evidence="3">Retrovirus-related Pol polyprotein from transposon RE1</fullName>
    </recommendedName>
</protein>
<evidence type="ECO:0008006" key="3">
    <source>
        <dbReference type="Google" id="ProtNLM"/>
    </source>
</evidence>
<name>A0A438HLM8_VITVI</name>
<dbReference type="Proteomes" id="UP000288805">
    <property type="component" value="Unassembled WGS sequence"/>
</dbReference>
<dbReference type="EMBL" id="QGNW01000204">
    <property type="protein sequence ID" value="RVW85405.1"/>
    <property type="molecule type" value="Genomic_DNA"/>
</dbReference>
<comment type="caution">
    <text evidence="1">The sequence shown here is derived from an EMBL/GenBank/DDBJ whole genome shotgun (WGS) entry which is preliminary data.</text>
</comment>